<organism evidence="1 2">
    <name type="scientific">Thalassospira marina</name>
    <dbReference type="NCBI Taxonomy" id="2048283"/>
    <lineage>
        <taxon>Bacteria</taxon>
        <taxon>Pseudomonadati</taxon>
        <taxon>Pseudomonadota</taxon>
        <taxon>Alphaproteobacteria</taxon>
        <taxon>Rhodospirillales</taxon>
        <taxon>Thalassospiraceae</taxon>
        <taxon>Thalassospira</taxon>
    </lineage>
</organism>
<dbReference type="Proteomes" id="UP000233458">
    <property type="component" value="Chromosome"/>
</dbReference>
<dbReference type="EMBL" id="CP024199">
    <property type="protein sequence ID" value="AUG54274.1"/>
    <property type="molecule type" value="Genomic_DNA"/>
</dbReference>
<reference evidence="1 2" key="1">
    <citation type="submission" date="2017-10" db="EMBL/GenBank/DDBJ databases">
        <title>Biodiversity and function of Thalassospira species in the particle-attached aromatic-hydrocarbon-degrading consortia from the surface seawater of the China South Sea.</title>
        <authorList>
            <person name="Dong C."/>
            <person name="Liu R."/>
            <person name="Shao Z."/>
        </authorList>
    </citation>
    <scope>NUCLEOTIDE SEQUENCE [LARGE SCALE GENOMIC DNA]</scope>
    <source>
        <strain evidence="1 2">CSC3H3</strain>
    </source>
</reference>
<keyword evidence="2" id="KW-1185">Reference proteome</keyword>
<name>A0ABN5FP59_9PROT</name>
<evidence type="ECO:0000313" key="2">
    <source>
        <dbReference type="Proteomes" id="UP000233458"/>
    </source>
</evidence>
<proteinExistence type="predicted"/>
<protein>
    <recommendedName>
        <fullName evidence="3">Transposase</fullName>
    </recommendedName>
</protein>
<evidence type="ECO:0000313" key="1">
    <source>
        <dbReference type="EMBL" id="AUG54274.1"/>
    </source>
</evidence>
<gene>
    <name evidence="1" type="ORF">CSC3H3_17280</name>
</gene>
<accession>A0ABN5FP59</accession>
<evidence type="ECO:0008006" key="3">
    <source>
        <dbReference type="Google" id="ProtNLM"/>
    </source>
</evidence>
<sequence length="59" mass="7100">MMNAGLRPVMTAYYRDRHGTKYLPKARLWSWSKMHMRLTAPAGKDRHERRAKKHPVVYF</sequence>